<feature type="transmembrane region" description="Helical" evidence="2">
    <location>
        <begin position="101"/>
        <end position="120"/>
    </location>
</feature>
<feature type="transmembrane region" description="Helical" evidence="2">
    <location>
        <begin position="41"/>
        <end position="59"/>
    </location>
</feature>
<dbReference type="Proteomes" id="UP001479436">
    <property type="component" value="Unassembled WGS sequence"/>
</dbReference>
<feature type="coiled-coil region" evidence="1">
    <location>
        <begin position="298"/>
        <end position="325"/>
    </location>
</feature>
<evidence type="ECO:0000313" key="5">
    <source>
        <dbReference type="Proteomes" id="UP001479436"/>
    </source>
</evidence>
<dbReference type="InterPro" id="IPR007065">
    <property type="entry name" value="HPP"/>
</dbReference>
<accession>A0ABR2WMG7</accession>
<protein>
    <recommendedName>
        <fullName evidence="3">HPP transmembrane region domain-containing protein</fullName>
    </recommendedName>
</protein>
<keyword evidence="2" id="KW-0812">Transmembrane</keyword>
<evidence type="ECO:0000256" key="2">
    <source>
        <dbReference type="SAM" id="Phobius"/>
    </source>
</evidence>
<dbReference type="PANTHER" id="PTHR33741">
    <property type="entry name" value="TRANSMEMBRANE PROTEIN DDB_G0269096-RELATED"/>
    <property type="match status" value="1"/>
</dbReference>
<name>A0ABR2WMG7_9FUNG</name>
<feature type="transmembrane region" description="Helical" evidence="2">
    <location>
        <begin position="71"/>
        <end position="89"/>
    </location>
</feature>
<evidence type="ECO:0000259" key="3">
    <source>
        <dbReference type="Pfam" id="PF04982"/>
    </source>
</evidence>
<feature type="transmembrane region" description="Helical" evidence="2">
    <location>
        <begin position="172"/>
        <end position="193"/>
    </location>
</feature>
<reference evidence="4 5" key="1">
    <citation type="submission" date="2023-04" db="EMBL/GenBank/DDBJ databases">
        <title>Genome of Basidiobolus ranarum AG-B5.</title>
        <authorList>
            <person name="Stajich J.E."/>
            <person name="Carter-House D."/>
            <person name="Gryganskyi A."/>
        </authorList>
    </citation>
    <scope>NUCLEOTIDE SEQUENCE [LARGE SCALE GENOMIC DNA]</scope>
    <source>
        <strain evidence="4 5">AG-B5</strain>
    </source>
</reference>
<comment type="caution">
    <text evidence="4">The sequence shown here is derived from an EMBL/GenBank/DDBJ whole genome shotgun (WGS) entry which is preliminary data.</text>
</comment>
<feature type="domain" description="HPP transmembrane region" evidence="3">
    <location>
        <begin position="36"/>
        <end position="201"/>
    </location>
</feature>
<keyword evidence="1" id="KW-0175">Coiled coil</keyword>
<sequence>MKPLFSKPEVPFHRNQTIPLYFRKMFGTYRGIFPRIPSIRVLLWSLIASFSGISLVAALSYNVEPFVSKHLPTIIGSFGASAVLIYGAVDSPLAQPRNFLGGHIISAFVGVSIGKIWLSLFNQPEDFIWLQAALAVSISIVLMQITRTVHPPGGATALIAVSSGPNILNLGYLYMAIPVLFGTILMLGVALIINNIQRQYPMYWRYPRKPDIIMEGDNGSTCGKDSHLPHSVNRGEMYEPRHSDAKEHISYDDDLSKPELKEAKNDNTLSPDIVVHVEKELQNENLEANSQIQYSELAETYRKKYEEAQVYLKKLEKELEALRLSQAQ</sequence>
<keyword evidence="5" id="KW-1185">Reference proteome</keyword>
<dbReference type="EMBL" id="JASJQH010000870">
    <property type="protein sequence ID" value="KAK9762676.1"/>
    <property type="molecule type" value="Genomic_DNA"/>
</dbReference>
<evidence type="ECO:0000313" key="4">
    <source>
        <dbReference type="EMBL" id="KAK9762676.1"/>
    </source>
</evidence>
<keyword evidence="2" id="KW-0472">Membrane</keyword>
<dbReference type="Pfam" id="PF04982">
    <property type="entry name" value="TM_HPP"/>
    <property type="match status" value="1"/>
</dbReference>
<keyword evidence="2" id="KW-1133">Transmembrane helix</keyword>
<feature type="transmembrane region" description="Helical" evidence="2">
    <location>
        <begin position="127"/>
        <end position="145"/>
    </location>
</feature>
<organism evidence="4 5">
    <name type="scientific">Basidiobolus ranarum</name>
    <dbReference type="NCBI Taxonomy" id="34480"/>
    <lineage>
        <taxon>Eukaryota</taxon>
        <taxon>Fungi</taxon>
        <taxon>Fungi incertae sedis</taxon>
        <taxon>Zoopagomycota</taxon>
        <taxon>Entomophthoromycotina</taxon>
        <taxon>Basidiobolomycetes</taxon>
        <taxon>Basidiobolales</taxon>
        <taxon>Basidiobolaceae</taxon>
        <taxon>Basidiobolus</taxon>
    </lineage>
</organism>
<dbReference type="PANTHER" id="PTHR33741:SF5">
    <property type="entry name" value="TRANSMEMBRANE PROTEIN DDB_G0269096-RELATED"/>
    <property type="match status" value="1"/>
</dbReference>
<evidence type="ECO:0000256" key="1">
    <source>
        <dbReference type="SAM" id="Coils"/>
    </source>
</evidence>
<gene>
    <name evidence="4" type="ORF">K7432_011370</name>
</gene>
<proteinExistence type="predicted"/>
<dbReference type="InterPro" id="IPR058581">
    <property type="entry name" value="TM_HPP"/>
</dbReference>